<keyword evidence="6 7" id="KW-0472">Membrane</keyword>
<comment type="caution">
    <text evidence="10">The sequence shown here is derived from an EMBL/GenBank/DDBJ whole genome shotgun (WGS) entry which is preliminary data.</text>
</comment>
<evidence type="ECO:0000259" key="9">
    <source>
        <dbReference type="Pfam" id="PF16916"/>
    </source>
</evidence>
<name>A0ABU3K8X4_9BACT</name>
<evidence type="ECO:0000256" key="7">
    <source>
        <dbReference type="SAM" id="Phobius"/>
    </source>
</evidence>
<dbReference type="Pfam" id="PF01545">
    <property type="entry name" value="Cation_efflux"/>
    <property type="match status" value="1"/>
</dbReference>
<evidence type="ECO:0000256" key="3">
    <source>
        <dbReference type="ARBA" id="ARBA00022448"/>
    </source>
</evidence>
<reference evidence="10 11" key="1">
    <citation type="journal article" date="2023" name="ISME J.">
        <title>Cultivation and genomic characterization of novel and ubiquitous marine nitrite-oxidizing bacteria from the Nitrospirales.</title>
        <authorList>
            <person name="Mueller A.J."/>
            <person name="Daebeler A."/>
            <person name="Herbold C.W."/>
            <person name="Kirkegaard R.H."/>
            <person name="Daims H."/>
        </authorList>
    </citation>
    <scope>NUCLEOTIDE SEQUENCE [LARGE SCALE GENOMIC DNA]</scope>
    <source>
        <strain evidence="10 11">EB</strain>
    </source>
</reference>
<feature type="domain" description="Cation efflux protein cytoplasmic" evidence="9">
    <location>
        <begin position="221"/>
        <end position="292"/>
    </location>
</feature>
<feature type="transmembrane region" description="Helical" evidence="7">
    <location>
        <begin position="18"/>
        <end position="39"/>
    </location>
</feature>
<feature type="transmembrane region" description="Helical" evidence="7">
    <location>
        <begin position="117"/>
        <end position="141"/>
    </location>
</feature>
<keyword evidence="11" id="KW-1185">Reference proteome</keyword>
<evidence type="ECO:0000313" key="11">
    <source>
        <dbReference type="Proteomes" id="UP001250932"/>
    </source>
</evidence>
<feature type="transmembrane region" description="Helical" evidence="7">
    <location>
        <begin position="51"/>
        <end position="73"/>
    </location>
</feature>
<dbReference type="Gene3D" id="1.20.1510.10">
    <property type="entry name" value="Cation efflux protein transmembrane domain"/>
    <property type="match status" value="1"/>
</dbReference>
<proteinExistence type="inferred from homology"/>
<dbReference type="InterPro" id="IPR027470">
    <property type="entry name" value="Cation_efflux_CTD"/>
</dbReference>
<feature type="domain" description="Cation efflux protein transmembrane" evidence="8">
    <location>
        <begin position="20"/>
        <end position="212"/>
    </location>
</feature>
<evidence type="ECO:0000256" key="5">
    <source>
        <dbReference type="ARBA" id="ARBA00022989"/>
    </source>
</evidence>
<comment type="similarity">
    <text evidence="2">Belongs to the cation diffusion facilitator (CDF) transporter (TC 2.A.4) family.</text>
</comment>
<dbReference type="Pfam" id="PF16916">
    <property type="entry name" value="ZT_dimer"/>
    <property type="match status" value="1"/>
</dbReference>
<dbReference type="InterPro" id="IPR050291">
    <property type="entry name" value="CDF_Transporter"/>
</dbReference>
<feature type="transmembrane region" description="Helical" evidence="7">
    <location>
        <begin position="85"/>
        <end position="105"/>
    </location>
</feature>
<feature type="transmembrane region" description="Helical" evidence="7">
    <location>
        <begin position="188"/>
        <end position="205"/>
    </location>
</feature>
<dbReference type="Gene3D" id="3.30.70.1350">
    <property type="entry name" value="Cation efflux protein, cytoplasmic domain"/>
    <property type="match status" value="1"/>
</dbReference>
<protein>
    <submittedName>
        <fullName evidence="10">Cation diffusion facilitator family transporter</fullName>
    </submittedName>
</protein>
<evidence type="ECO:0000256" key="6">
    <source>
        <dbReference type="ARBA" id="ARBA00023136"/>
    </source>
</evidence>
<dbReference type="SUPFAM" id="SSF161111">
    <property type="entry name" value="Cation efflux protein transmembrane domain-like"/>
    <property type="match status" value="1"/>
</dbReference>
<dbReference type="NCBIfam" id="TIGR01297">
    <property type="entry name" value="CDF"/>
    <property type="match status" value="1"/>
</dbReference>
<dbReference type="SUPFAM" id="SSF160240">
    <property type="entry name" value="Cation efflux protein cytoplasmic domain-like"/>
    <property type="match status" value="1"/>
</dbReference>
<dbReference type="PANTHER" id="PTHR43840">
    <property type="entry name" value="MITOCHONDRIAL METAL TRANSPORTER 1-RELATED"/>
    <property type="match status" value="1"/>
</dbReference>
<dbReference type="InterPro" id="IPR027469">
    <property type="entry name" value="Cation_efflux_TMD_sf"/>
</dbReference>
<dbReference type="PANTHER" id="PTHR43840:SF15">
    <property type="entry name" value="MITOCHONDRIAL METAL TRANSPORTER 1-RELATED"/>
    <property type="match status" value="1"/>
</dbReference>
<accession>A0ABU3K8X4</accession>
<dbReference type="InterPro" id="IPR002524">
    <property type="entry name" value="Cation_efflux"/>
</dbReference>
<organism evidence="10 11">
    <name type="scientific">Candidatus Nitronereus thalassa</name>
    <dbReference type="NCBI Taxonomy" id="3020898"/>
    <lineage>
        <taxon>Bacteria</taxon>
        <taxon>Pseudomonadati</taxon>
        <taxon>Nitrospirota</taxon>
        <taxon>Nitrospiria</taxon>
        <taxon>Nitrospirales</taxon>
        <taxon>Nitrospiraceae</taxon>
        <taxon>Candidatus Nitronereus</taxon>
    </lineage>
</organism>
<keyword evidence="3" id="KW-0813">Transport</keyword>
<dbReference type="RefSeq" id="WP_313833277.1">
    <property type="nucleotide sequence ID" value="NZ_JAQOUE010000001.1"/>
</dbReference>
<evidence type="ECO:0000256" key="1">
    <source>
        <dbReference type="ARBA" id="ARBA00004141"/>
    </source>
</evidence>
<dbReference type="InterPro" id="IPR058533">
    <property type="entry name" value="Cation_efflux_TM"/>
</dbReference>
<keyword evidence="5 7" id="KW-1133">Transmembrane helix</keyword>
<evidence type="ECO:0000256" key="4">
    <source>
        <dbReference type="ARBA" id="ARBA00022692"/>
    </source>
</evidence>
<dbReference type="Proteomes" id="UP001250932">
    <property type="component" value="Unassembled WGS sequence"/>
</dbReference>
<evidence type="ECO:0000313" key="10">
    <source>
        <dbReference type="EMBL" id="MDT7042819.1"/>
    </source>
</evidence>
<gene>
    <name evidence="10" type="ORF">PPG34_10685</name>
</gene>
<evidence type="ECO:0000259" key="8">
    <source>
        <dbReference type="Pfam" id="PF01545"/>
    </source>
</evidence>
<sequence>MGNAPLPEVNQRDRDIRFILVAVLVLNLGVALAKLGYGWLTQSLSMQADGFHSLFDGISNVMGLIGMTLAAHPPDRLHPYGHKKFETLASAGIAVMLIGTCGYVGWRGIQAFFHPQIPHVTGFSFGIMLVTMAINAGVTTWEQRRGKALQSEILIADSYHTASDLLVSFSVLVSLAAVRFGFPLADPIIALIIAAVIAWTAFSIIREVTHSLADQIRLDPKEVKPVVLQVPGVLHCHSIRTRGLAHHIFIDLSIQVEKGLPIEQAHAIAHDVEDQLKGHFEGIEDVVVHLEPDGH</sequence>
<comment type="subcellular location">
    <subcellularLocation>
        <location evidence="1">Membrane</location>
        <topology evidence="1">Multi-pass membrane protein</topology>
    </subcellularLocation>
</comment>
<dbReference type="EMBL" id="JAQOUE010000001">
    <property type="protein sequence ID" value="MDT7042819.1"/>
    <property type="molecule type" value="Genomic_DNA"/>
</dbReference>
<dbReference type="InterPro" id="IPR036837">
    <property type="entry name" value="Cation_efflux_CTD_sf"/>
</dbReference>
<keyword evidence="4 7" id="KW-0812">Transmembrane</keyword>
<evidence type="ECO:0000256" key="2">
    <source>
        <dbReference type="ARBA" id="ARBA00008114"/>
    </source>
</evidence>